<sequence length="116" mass="12811">MAARVPFAIRNLAAFRPAPVSSRPTTSQQARRQFQSSRTLLADATATKKPVGAFRGSLFGFLAGSVLAGSALYYYVIDEYKVSNELLTEDIYALQSAVQRIESYVKTLEEEVKSKK</sequence>
<dbReference type="PANTHER" id="PTHR37849:SF1">
    <property type="entry name" value="YALI0E11605P"/>
    <property type="match status" value="1"/>
</dbReference>
<dbReference type="InParanoid" id="A0A1Z5TRD8"/>
<evidence type="ECO:0000313" key="2">
    <source>
        <dbReference type="EMBL" id="OTA38600.1"/>
    </source>
</evidence>
<keyword evidence="1" id="KW-1133">Transmembrane helix</keyword>
<dbReference type="AlphaFoldDB" id="A0A1Z5TRD8"/>
<dbReference type="OrthoDB" id="5331396at2759"/>
<keyword evidence="1" id="KW-0472">Membrane</keyword>
<dbReference type="PANTHER" id="PTHR37849">
    <property type="entry name" value="YALI0E11605P"/>
    <property type="match status" value="1"/>
</dbReference>
<gene>
    <name evidence="2" type="ORF">BTJ68_01376</name>
</gene>
<dbReference type="EMBL" id="MUNK01000009">
    <property type="protein sequence ID" value="OTA38600.1"/>
    <property type="molecule type" value="Genomic_DNA"/>
</dbReference>
<proteinExistence type="predicted"/>
<dbReference type="STRING" id="1157616.A0A1Z5TRD8"/>
<feature type="transmembrane region" description="Helical" evidence="1">
    <location>
        <begin position="58"/>
        <end position="77"/>
    </location>
</feature>
<dbReference type="VEuPathDB" id="FungiDB:BTJ68_01376"/>
<keyword evidence="3" id="KW-1185">Reference proteome</keyword>
<evidence type="ECO:0000313" key="3">
    <source>
        <dbReference type="Proteomes" id="UP000194280"/>
    </source>
</evidence>
<evidence type="ECO:0000256" key="1">
    <source>
        <dbReference type="SAM" id="Phobius"/>
    </source>
</evidence>
<keyword evidence="1" id="KW-0812">Transmembrane</keyword>
<name>A0A1Z5TRD8_HORWE</name>
<accession>A0A1Z5TRD8</accession>
<protein>
    <submittedName>
        <fullName evidence="2">Uncharacterized protein</fullName>
    </submittedName>
</protein>
<organism evidence="2 3">
    <name type="scientific">Hortaea werneckii EXF-2000</name>
    <dbReference type="NCBI Taxonomy" id="1157616"/>
    <lineage>
        <taxon>Eukaryota</taxon>
        <taxon>Fungi</taxon>
        <taxon>Dikarya</taxon>
        <taxon>Ascomycota</taxon>
        <taxon>Pezizomycotina</taxon>
        <taxon>Dothideomycetes</taxon>
        <taxon>Dothideomycetidae</taxon>
        <taxon>Mycosphaerellales</taxon>
        <taxon>Teratosphaeriaceae</taxon>
        <taxon>Hortaea</taxon>
    </lineage>
</organism>
<dbReference type="Proteomes" id="UP000194280">
    <property type="component" value="Unassembled WGS sequence"/>
</dbReference>
<comment type="caution">
    <text evidence="2">The sequence shown here is derived from an EMBL/GenBank/DDBJ whole genome shotgun (WGS) entry which is preliminary data.</text>
</comment>
<reference evidence="2 3" key="1">
    <citation type="submission" date="2017-01" db="EMBL/GenBank/DDBJ databases">
        <title>The recent genome duplication of the halophilic yeast Hortaea werneckii: insights from long-read sequencing.</title>
        <authorList>
            <person name="Sinha S."/>
            <person name="Flibotte S."/>
            <person name="Neira M."/>
            <person name="Lenassi M."/>
            <person name="Gostincar C."/>
            <person name="Stajich J.E."/>
            <person name="Nislow C.E."/>
        </authorList>
    </citation>
    <scope>NUCLEOTIDE SEQUENCE [LARGE SCALE GENOMIC DNA]</scope>
    <source>
        <strain evidence="2 3">EXF-2000</strain>
    </source>
</reference>